<keyword evidence="3" id="KW-1185">Reference proteome</keyword>
<evidence type="ECO:0000313" key="3">
    <source>
        <dbReference type="Proteomes" id="UP001459277"/>
    </source>
</evidence>
<reference evidence="2 3" key="1">
    <citation type="submission" date="2024-01" db="EMBL/GenBank/DDBJ databases">
        <title>A telomere-to-telomere, gap-free genome of sweet tea (Lithocarpus litseifolius).</title>
        <authorList>
            <person name="Zhou J."/>
        </authorList>
    </citation>
    <scope>NUCLEOTIDE SEQUENCE [LARGE SCALE GENOMIC DNA]</scope>
    <source>
        <strain evidence="2">Zhou-2022a</strain>
        <tissue evidence="2">Leaf</tissue>
    </source>
</reference>
<proteinExistence type="predicted"/>
<sequence>MHKDRDCDLWLGMKHKASLDKKQFGSGMKAKMDYSSRKSWSSGVACERVEVSQSRKSMPPLVKECPIKRLSSMDAGVPRSETSQPDMATRIVPDSTIPGPTLLRDDSELQNVNGPSLAAAFFAENKRPPLVDFSNSSGPKGKSKANNKGTWSRLDRKPTSSPSDTNMSDLSRERPALNETEPKTKKRRASSSHGRTPSASSLAVAVAQPRRSP</sequence>
<gene>
    <name evidence="2" type="ORF">SO802_012086</name>
</gene>
<protein>
    <submittedName>
        <fullName evidence="2">Uncharacterized protein</fullName>
    </submittedName>
</protein>
<evidence type="ECO:0000313" key="2">
    <source>
        <dbReference type="EMBL" id="KAL0004525.1"/>
    </source>
</evidence>
<organism evidence="2 3">
    <name type="scientific">Lithocarpus litseifolius</name>
    <dbReference type="NCBI Taxonomy" id="425828"/>
    <lineage>
        <taxon>Eukaryota</taxon>
        <taxon>Viridiplantae</taxon>
        <taxon>Streptophyta</taxon>
        <taxon>Embryophyta</taxon>
        <taxon>Tracheophyta</taxon>
        <taxon>Spermatophyta</taxon>
        <taxon>Magnoliopsida</taxon>
        <taxon>eudicotyledons</taxon>
        <taxon>Gunneridae</taxon>
        <taxon>Pentapetalae</taxon>
        <taxon>rosids</taxon>
        <taxon>fabids</taxon>
        <taxon>Fagales</taxon>
        <taxon>Fagaceae</taxon>
        <taxon>Lithocarpus</taxon>
    </lineage>
</organism>
<feature type="compositionally biased region" description="Polar residues" evidence="1">
    <location>
        <begin position="133"/>
        <end position="150"/>
    </location>
</feature>
<dbReference type="Proteomes" id="UP001459277">
    <property type="component" value="Unassembled WGS sequence"/>
</dbReference>
<dbReference type="EMBL" id="JAZDWU010000004">
    <property type="protein sequence ID" value="KAL0004525.1"/>
    <property type="molecule type" value="Genomic_DNA"/>
</dbReference>
<name>A0AAW2D5U8_9ROSI</name>
<feature type="region of interest" description="Disordered" evidence="1">
    <location>
        <begin position="123"/>
        <end position="213"/>
    </location>
</feature>
<feature type="region of interest" description="Disordered" evidence="1">
    <location>
        <begin position="72"/>
        <end position="110"/>
    </location>
</feature>
<comment type="caution">
    <text evidence="2">The sequence shown here is derived from an EMBL/GenBank/DDBJ whole genome shotgun (WGS) entry which is preliminary data.</text>
</comment>
<feature type="compositionally biased region" description="Basic and acidic residues" evidence="1">
    <location>
        <begin position="170"/>
        <end position="183"/>
    </location>
</feature>
<dbReference type="AlphaFoldDB" id="A0AAW2D5U8"/>
<feature type="compositionally biased region" description="Polar residues" evidence="1">
    <location>
        <begin position="191"/>
        <end position="201"/>
    </location>
</feature>
<feature type="compositionally biased region" description="Polar residues" evidence="1">
    <location>
        <begin position="159"/>
        <end position="169"/>
    </location>
</feature>
<evidence type="ECO:0000256" key="1">
    <source>
        <dbReference type="SAM" id="MobiDB-lite"/>
    </source>
</evidence>
<accession>A0AAW2D5U8</accession>